<feature type="region of interest" description="Disordered" evidence="2">
    <location>
        <begin position="463"/>
        <end position="482"/>
    </location>
</feature>
<dbReference type="Gene3D" id="1.10.357.40">
    <property type="entry name" value="YbiA-like"/>
    <property type="match status" value="1"/>
</dbReference>
<proteinExistence type="predicted"/>
<evidence type="ECO:0000256" key="2">
    <source>
        <dbReference type="SAM" id="MobiDB-lite"/>
    </source>
</evidence>
<organism evidence="4">
    <name type="scientific">viral metagenome</name>
    <dbReference type="NCBI Taxonomy" id="1070528"/>
    <lineage>
        <taxon>unclassified sequences</taxon>
        <taxon>metagenomes</taxon>
        <taxon>organismal metagenomes</taxon>
    </lineage>
</organism>
<dbReference type="AlphaFoldDB" id="A0A6C0C5K9"/>
<sequence length="689" mass="79255">MVISKIDQRIEYASAKFVDPDDLDYDAQLYQIEIFPGLEIIIALGKVKYTHVDKNVLYIPVYLTNNDKVVLQIGLYEFPSDIYTSLLDEDNDFDISLLENPLPLLYKSINESSIRREIGVKKTTKSPTNSPTYNLTSSESDKPPKDVFTELSQDSRVPNKTTIIQELFEEDDDDKPVMSDDVEETGFKEHSGHTWVEKFMKDDNYGIVDNEAGGDCLFATIRDAYSSIGKSVTVDVLRKIASDAATETVFLNFKEQYDMYDNEVKNLSSELSKLQQTNKEFKQKYSETKDRDLKKNLVEQSKPIITRFKQAKKEKKSASELLHEYRWMRGVDTLEKLKKKMRSCAFWAESWTLQTLELVLNVKLIVLSSFNYNYGDYDNILHCGDMAPDSMVEKGSFNPKFYIMLDYTGNHYKLVTYKRKHIFEFNDIPNKVKKMIIDKCMESKGKSIYDYIPKFKMIKTSMNTSPTSSLSPGDDAGPEDQGDRLEELIDEGTNLLKKPTFDEGTVFQFYSKSSDKPLPGKGAGEKIDPKNIKQFAELASMSSWRKVLSNFYIGPFKLDNRTWNSVEHYYHANKFKKGNPEFYEQFTLESGTDISKDPAFAKSAGGKTGKFKKKDWKRPKDIVIDEDFFSSGRNQQAMEDGQRAKYTQNETAKNVLLATKDAKLQHHVRGQPPIVFYDSMKIREELKKN</sequence>
<dbReference type="Pfam" id="PF08719">
    <property type="entry name" value="NADAR"/>
    <property type="match status" value="1"/>
</dbReference>
<dbReference type="InterPro" id="IPR012816">
    <property type="entry name" value="NADAR"/>
</dbReference>
<dbReference type="SUPFAM" id="SSF143990">
    <property type="entry name" value="YbiA-like"/>
    <property type="match status" value="1"/>
</dbReference>
<feature type="domain" description="NADAR" evidence="3">
    <location>
        <begin position="546"/>
        <end position="665"/>
    </location>
</feature>
<reference evidence="4" key="1">
    <citation type="journal article" date="2020" name="Nature">
        <title>Giant virus diversity and host interactions through global metagenomics.</title>
        <authorList>
            <person name="Schulz F."/>
            <person name="Roux S."/>
            <person name="Paez-Espino D."/>
            <person name="Jungbluth S."/>
            <person name="Walsh D.A."/>
            <person name="Denef V.J."/>
            <person name="McMahon K.D."/>
            <person name="Konstantinidis K.T."/>
            <person name="Eloe-Fadrosh E.A."/>
            <person name="Kyrpides N.C."/>
            <person name="Woyke T."/>
        </authorList>
    </citation>
    <scope>NUCLEOTIDE SEQUENCE</scope>
    <source>
        <strain evidence="4">GVMAG-M-3300020185-33</strain>
    </source>
</reference>
<keyword evidence="1" id="KW-0175">Coiled coil</keyword>
<dbReference type="Gene3D" id="3.90.70.80">
    <property type="match status" value="1"/>
</dbReference>
<accession>A0A6C0C5K9</accession>
<feature type="coiled-coil region" evidence="1">
    <location>
        <begin position="257"/>
        <end position="291"/>
    </location>
</feature>
<protein>
    <recommendedName>
        <fullName evidence="3">NADAR domain-containing protein</fullName>
    </recommendedName>
</protein>
<dbReference type="CDD" id="cd15457">
    <property type="entry name" value="NADAR"/>
    <property type="match status" value="1"/>
</dbReference>
<evidence type="ECO:0000313" key="4">
    <source>
        <dbReference type="EMBL" id="QHS99054.1"/>
    </source>
</evidence>
<evidence type="ECO:0000256" key="1">
    <source>
        <dbReference type="SAM" id="Coils"/>
    </source>
</evidence>
<feature type="region of interest" description="Disordered" evidence="2">
    <location>
        <begin position="120"/>
        <end position="145"/>
    </location>
</feature>
<dbReference type="EMBL" id="MN739334">
    <property type="protein sequence ID" value="QHS99054.1"/>
    <property type="molecule type" value="Genomic_DNA"/>
</dbReference>
<name>A0A6C0C5K9_9ZZZZ</name>
<dbReference type="InterPro" id="IPR037238">
    <property type="entry name" value="YbiA-like_sf"/>
</dbReference>
<evidence type="ECO:0000259" key="3">
    <source>
        <dbReference type="Pfam" id="PF08719"/>
    </source>
</evidence>